<comment type="caution">
    <text evidence="2">The sequence shown here is derived from an EMBL/GenBank/DDBJ whole genome shotgun (WGS) entry which is preliminary data.</text>
</comment>
<proteinExistence type="predicted"/>
<accession>A0A8J2K631</accession>
<name>A0A8J2K631_9HEXA</name>
<dbReference type="AlphaFoldDB" id="A0A8J2K631"/>
<evidence type="ECO:0000313" key="2">
    <source>
        <dbReference type="EMBL" id="CAG7732224.1"/>
    </source>
</evidence>
<evidence type="ECO:0000256" key="1">
    <source>
        <dbReference type="SAM" id="SignalP"/>
    </source>
</evidence>
<keyword evidence="3" id="KW-1185">Reference proteome</keyword>
<feature type="signal peptide" evidence="1">
    <location>
        <begin position="1"/>
        <end position="23"/>
    </location>
</feature>
<protein>
    <submittedName>
        <fullName evidence="2">Uncharacterized protein</fullName>
    </submittedName>
</protein>
<evidence type="ECO:0000313" key="3">
    <source>
        <dbReference type="Proteomes" id="UP000708208"/>
    </source>
</evidence>
<organism evidence="2 3">
    <name type="scientific">Allacma fusca</name>
    <dbReference type="NCBI Taxonomy" id="39272"/>
    <lineage>
        <taxon>Eukaryota</taxon>
        <taxon>Metazoa</taxon>
        <taxon>Ecdysozoa</taxon>
        <taxon>Arthropoda</taxon>
        <taxon>Hexapoda</taxon>
        <taxon>Collembola</taxon>
        <taxon>Symphypleona</taxon>
        <taxon>Sminthuridae</taxon>
        <taxon>Allacma</taxon>
    </lineage>
</organism>
<dbReference type="EMBL" id="CAJVCH010226968">
    <property type="protein sequence ID" value="CAG7732224.1"/>
    <property type="molecule type" value="Genomic_DNA"/>
</dbReference>
<reference evidence="2" key="1">
    <citation type="submission" date="2021-06" db="EMBL/GenBank/DDBJ databases">
        <authorList>
            <person name="Hodson N. C."/>
            <person name="Mongue J. A."/>
            <person name="Jaron S. K."/>
        </authorList>
    </citation>
    <scope>NUCLEOTIDE SEQUENCE</scope>
</reference>
<keyword evidence="1" id="KW-0732">Signal</keyword>
<sequence length="108" mass="12797">MIRFPKLFLWFLLFQCLLPTVHLLEGIWGLPHIQLEQHHVNIDLERNRFTDFKFVQIQTQISKTWKDLTEPPTNPSPDDCKTSLDIDLSSFEFPTITAHTVYTKKQKE</sequence>
<feature type="chain" id="PRO_5035160724" evidence="1">
    <location>
        <begin position="24"/>
        <end position="108"/>
    </location>
</feature>
<dbReference type="Proteomes" id="UP000708208">
    <property type="component" value="Unassembled WGS sequence"/>
</dbReference>
<gene>
    <name evidence="2" type="ORF">AFUS01_LOCUS20749</name>
</gene>